<accession>A0A6A6PBF3</accession>
<sequence>MSQGDRAAGQALVIALLRLAPPCSSQPRLQAVLRTHGSRVHVDGTEKAVRRRYVGARAVEIPAKDEEEQGQRGGACVRNRTLIHARTCRGERRLKPLLRKKLGRVLRTRAFDNLENNSRRRTRACVTAEPFSQVAQTDQRHHSRTYYMRGATCENHDDPNCKVPTAQRFDRKKREEGAPMI</sequence>
<dbReference type="AlphaFoldDB" id="A0A6A6PBF3"/>
<keyword evidence="3" id="KW-1185">Reference proteome</keyword>
<dbReference type="Proteomes" id="UP000799766">
    <property type="component" value="Unassembled WGS sequence"/>
</dbReference>
<gene>
    <name evidence="2" type="ORF">BDY21DRAFT_361106</name>
</gene>
<feature type="signal peptide" evidence="1">
    <location>
        <begin position="1"/>
        <end position="25"/>
    </location>
</feature>
<dbReference type="EMBL" id="MU001672">
    <property type="protein sequence ID" value="KAF2461112.1"/>
    <property type="molecule type" value="Genomic_DNA"/>
</dbReference>
<evidence type="ECO:0008006" key="4">
    <source>
        <dbReference type="Google" id="ProtNLM"/>
    </source>
</evidence>
<evidence type="ECO:0000313" key="2">
    <source>
        <dbReference type="EMBL" id="KAF2461112.1"/>
    </source>
</evidence>
<protein>
    <recommendedName>
        <fullName evidence="4">Secreted protein</fullName>
    </recommendedName>
</protein>
<feature type="chain" id="PRO_5025360806" description="Secreted protein" evidence="1">
    <location>
        <begin position="26"/>
        <end position="181"/>
    </location>
</feature>
<reference evidence="2" key="1">
    <citation type="journal article" date="2020" name="Stud. Mycol.">
        <title>101 Dothideomycetes genomes: a test case for predicting lifestyles and emergence of pathogens.</title>
        <authorList>
            <person name="Haridas S."/>
            <person name="Albert R."/>
            <person name="Binder M."/>
            <person name="Bloem J."/>
            <person name="Labutti K."/>
            <person name="Salamov A."/>
            <person name="Andreopoulos B."/>
            <person name="Baker S."/>
            <person name="Barry K."/>
            <person name="Bills G."/>
            <person name="Bluhm B."/>
            <person name="Cannon C."/>
            <person name="Castanera R."/>
            <person name="Culley D."/>
            <person name="Daum C."/>
            <person name="Ezra D."/>
            <person name="Gonzalez J."/>
            <person name="Henrissat B."/>
            <person name="Kuo A."/>
            <person name="Liang C."/>
            <person name="Lipzen A."/>
            <person name="Lutzoni F."/>
            <person name="Magnuson J."/>
            <person name="Mondo S."/>
            <person name="Nolan M."/>
            <person name="Ohm R."/>
            <person name="Pangilinan J."/>
            <person name="Park H.-J."/>
            <person name="Ramirez L."/>
            <person name="Alfaro M."/>
            <person name="Sun H."/>
            <person name="Tritt A."/>
            <person name="Yoshinaga Y."/>
            <person name="Zwiers L.-H."/>
            <person name="Turgeon B."/>
            <person name="Goodwin S."/>
            <person name="Spatafora J."/>
            <person name="Crous P."/>
            <person name="Grigoriev I."/>
        </authorList>
    </citation>
    <scope>NUCLEOTIDE SEQUENCE</scope>
    <source>
        <strain evidence="2">ATCC 16933</strain>
    </source>
</reference>
<proteinExistence type="predicted"/>
<evidence type="ECO:0000313" key="3">
    <source>
        <dbReference type="Proteomes" id="UP000799766"/>
    </source>
</evidence>
<evidence type="ECO:0000256" key="1">
    <source>
        <dbReference type="SAM" id="SignalP"/>
    </source>
</evidence>
<keyword evidence="1" id="KW-0732">Signal</keyword>
<name>A0A6A6PBF3_9PEZI</name>
<organism evidence="2 3">
    <name type="scientific">Lineolata rhizophorae</name>
    <dbReference type="NCBI Taxonomy" id="578093"/>
    <lineage>
        <taxon>Eukaryota</taxon>
        <taxon>Fungi</taxon>
        <taxon>Dikarya</taxon>
        <taxon>Ascomycota</taxon>
        <taxon>Pezizomycotina</taxon>
        <taxon>Dothideomycetes</taxon>
        <taxon>Dothideomycetes incertae sedis</taxon>
        <taxon>Lineolatales</taxon>
        <taxon>Lineolataceae</taxon>
        <taxon>Lineolata</taxon>
    </lineage>
</organism>